<keyword evidence="1" id="KW-0812">Transmembrane</keyword>
<feature type="transmembrane region" description="Helical" evidence="1">
    <location>
        <begin position="6"/>
        <end position="23"/>
    </location>
</feature>
<protein>
    <submittedName>
        <fullName evidence="3">Uncharacterized protein</fullName>
    </submittedName>
</protein>
<evidence type="ECO:0000313" key="2">
    <source>
        <dbReference type="Proteomes" id="UP000050795"/>
    </source>
</evidence>
<evidence type="ECO:0000256" key="1">
    <source>
        <dbReference type="SAM" id="Phobius"/>
    </source>
</evidence>
<organism evidence="2 3">
    <name type="scientific">Trichobilharzia regenti</name>
    <name type="common">Nasal bird schistosome</name>
    <dbReference type="NCBI Taxonomy" id="157069"/>
    <lineage>
        <taxon>Eukaryota</taxon>
        <taxon>Metazoa</taxon>
        <taxon>Spiralia</taxon>
        <taxon>Lophotrochozoa</taxon>
        <taxon>Platyhelminthes</taxon>
        <taxon>Trematoda</taxon>
        <taxon>Digenea</taxon>
        <taxon>Strigeidida</taxon>
        <taxon>Schistosomatoidea</taxon>
        <taxon>Schistosomatidae</taxon>
        <taxon>Trichobilharzia</taxon>
    </lineage>
</organism>
<dbReference type="AlphaFoldDB" id="A0AA85KLE0"/>
<sequence>MNLSWFLFKHFVFIIFFNYAVAYRTNAAVGEFKHYSEDSLETLCPLTSELVSKAVKHMVDGHTNYQYDENLISFWLKNCIPRSKEEIIQKRPYYG</sequence>
<dbReference type="Proteomes" id="UP000050795">
    <property type="component" value="Unassembled WGS sequence"/>
</dbReference>
<keyword evidence="2" id="KW-1185">Reference proteome</keyword>
<keyword evidence="1" id="KW-0472">Membrane</keyword>
<dbReference type="WBParaSite" id="TREG1_90070.1">
    <property type="protein sequence ID" value="TREG1_90070.1"/>
    <property type="gene ID" value="TREG1_90070"/>
</dbReference>
<keyword evidence="1" id="KW-1133">Transmembrane helix</keyword>
<reference evidence="2" key="1">
    <citation type="submission" date="2022-06" db="EMBL/GenBank/DDBJ databases">
        <authorList>
            <person name="Berger JAMES D."/>
            <person name="Berger JAMES D."/>
        </authorList>
    </citation>
    <scope>NUCLEOTIDE SEQUENCE [LARGE SCALE GENOMIC DNA]</scope>
</reference>
<reference evidence="3" key="2">
    <citation type="submission" date="2023-11" db="UniProtKB">
        <authorList>
            <consortium name="WormBaseParasite"/>
        </authorList>
    </citation>
    <scope>IDENTIFICATION</scope>
</reference>
<name>A0AA85KLE0_TRIRE</name>
<evidence type="ECO:0000313" key="3">
    <source>
        <dbReference type="WBParaSite" id="TREG1_90070.1"/>
    </source>
</evidence>
<accession>A0AA85KLE0</accession>
<proteinExistence type="predicted"/>